<evidence type="ECO:0000256" key="2">
    <source>
        <dbReference type="ARBA" id="ARBA00022553"/>
    </source>
</evidence>
<dbReference type="AlphaFoldDB" id="A0A1U7CTP9"/>
<dbReference type="RefSeq" id="WP_076348262.1">
    <property type="nucleotide sequence ID" value="NZ_CP019082.1"/>
</dbReference>
<keyword evidence="9" id="KW-1185">Reference proteome</keyword>
<dbReference type="OrthoDB" id="9783783at2"/>
<dbReference type="PANTHER" id="PTHR42926:SF1">
    <property type="entry name" value="CIRCADIAN CLOCK OSCILLATOR PROTEIN KAIC 1"/>
    <property type="match status" value="1"/>
</dbReference>
<dbReference type="Gene3D" id="3.40.50.300">
    <property type="entry name" value="P-loop containing nucleotide triphosphate hydrolases"/>
    <property type="match status" value="2"/>
</dbReference>
<evidence type="ECO:0000256" key="4">
    <source>
        <dbReference type="ARBA" id="ARBA00022737"/>
    </source>
</evidence>
<keyword evidence="6" id="KW-0378">Hydrolase</keyword>
<dbReference type="GO" id="GO:0004674">
    <property type="term" value="F:protein serine/threonine kinase activity"/>
    <property type="evidence" value="ECO:0007669"/>
    <property type="project" value="UniProtKB-EC"/>
</dbReference>
<sequence>MSVEQAAPENGRLVATGVEGLDEILGGGLTPNRVYLLEGNPGSGKTTLAIQCLLDGVRRGESVLYVTLSETKAELTAVARSHGWSLDGVHIVELIAEEADLEPDNQYAMFEPSEIEQGAMARAILSEVENRKPSRVVIDSLSEIRLLAQSSLRYRRQVLALKQFFIGRRCTVLLLDDKTSEVQDLQLQSIAHGVVSLEQLSPEYGAERRRLRIAKLRGQLYQGGYHDFTIRPGGLAVYPRLIAANHGAEDSVEPLKSGIDEVDALLGGGIEFGTSVLLVGPAGSGKSTLSTQFAKSAAEAGMRAAVFAFDERRQTLLKRSRALGMDLSGVIEEGTLTVTQVDPAELSPGEFAHQVRKAVEGEAGEPGAKVVVIDSLNGYMNAMPEEQFLTAQLHELLTYLGNKGVVTFLVVAQYGLVGDMQTPVDTSYVADAVILFRFFEAKGHVRQAISVIKKRIGEHERTIRELRLSHRGIEVGGPLEQFQGILTGTPQFSGPNDSLMRRGDD</sequence>
<proteinExistence type="predicted"/>
<dbReference type="SMART" id="SM00382">
    <property type="entry name" value="AAA"/>
    <property type="match status" value="2"/>
</dbReference>
<evidence type="ECO:0000256" key="1">
    <source>
        <dbReference type="ARBA" id="ARBA00012513"/>
    </source>
</evidence>
<evidence type="ECO:0000256" key="3">
    <source>
        <dbReference type="ARBA" id="ARBA00022679"/>
    </source>
</evidence>
<reference evidence="9" key="1">
    <citation type="submission" date="2016-12" db="EMBL/GenBank/DDBJ databases">
        <title>Comparative genomics of four Isosphaeraceae planctomycetes: a common pool of plasmids and glycoside hydrolase genes.</title>
        <authorList>
            <person name="Ivanova A."/>
        </authorList>
    </citation>
    <scope>NUCLEOTIDE SEQUENCE [LARGE SCALE GENOMIC DNA]</scope>
    <source>
        <strain evidence="9">PX4</strain>
    </source>
</reference>
<dbReference type="PRINTS" id="PR01874">
    <property type="entry name" value="DNAREPAIRADA"/>
</dbReference>
<dbReference type="InterPro" id="IPR003593">
    <property type="entry name" value="AAA+_ATPase"/>
</dbReference>
<dbReference type="PIRSF" id="PIRSF039117">
    <property type="entry name" value="KaiC"/>
    <property type="match status" value="1"/>
</dbReference>
<gene>
    <name evidence="8" type="primary">kaiC_2</name>
    <name evidence="8" type="ORF">BSF38_03815</name>
</gene>
<dbReference type="EMBL" id="CP019082">
    <property type="protein sequence ID" value="APW62276.1"/>
    <property type="molecule type" value="Genomic_DNA"/>
</dbReference>
<dbReference type="PROSITE" id="PS51146">
    <property type="entry name" value="KAIC"/>
    <property type="match status" value="2"/>
</dbReference>
<dbReference type="KEGG" id="pbor:BSF38_03815"/>
<dbReference type="GO" id="GO:0005524">
    <property type="term" value="F:ATP binding"/>
    <property type="evidence" value="ECO:0007669"/>
    <property type="project" value="InterPro"/>
</dbReference>
<accession>A0A1U7CTP9</accession>
<dbReference type="InterPro" id="IPR027417">
    <property type="entry name" value="P-loop_NTPase"/>
</dbReference>
<dbReference type="CDD" id="cd19488">
    <property type="entry name" value="KaiC-like_N"/>
    <property type="match status" value="1"/>
</dbReference>
<dbReference type="SUPFAM" id="SSF52540">
    <property type="entry name" value="P-loop containing nucleoside triphosphate hydrolases"/>
    <property type="match status" value="2"/>
</dbReference>
<dbReference type="GO" id="GO:0016787">
    <property type="term" value="F:hydrolase activity"/>
    <property type="evidence" value="ECO:0007669"/>
    <property type="project" value="UniProtKB-KW"/>
</dbReference>
<dbReference type="EC" id="2.7.11.1" evidence="1"/>
<keyword evidence="3 8" id="KW-0808">Transferase</keyword>
<dbReference type="Proteomes" id="UP000186309">
    <property type="component" value="Chromosome"/>
</dbReference>
<organism evidence="8 9">
    <name type="scientific">Paludisphaera borealis</name>
    <dbReference type="NCBI Taxonomy" id="1387353"/>
    <lineage>
        <taxon>Bacteria</taxon>
        <taxon>Pseudomonadati</taxon>
        <taxon>Planctomycetota</taxon>
        <taxon>Planctomycetia</taxon>
        <taxon>Isosphaerales</taxon>
        <taxon>Isosphaeraceae</taxon>
        <taxon>Paludisphaera</taxon>
    </lineage>
</organism>
<dbReference type="Pfam" id="PF06745">
    <property type="entry name" value="ATPase"/>
    <property type="match status" value="2"/>
</dbReference>
<evidence type="ECO:0000313" key="8">
    <source>
        <dbReference type="EMBL" id="APW62276.1"/>
    </source>
</evidence>
<protein>
    <recommendedName>
        <fullName evidence="1">non-specific serine/threonine protein kinase</fullName>
        <ecNumber evidence="1">2.7.11.1</ecNumber>
    </recommendedName>
</protein>
<evidence type="ECO:0000313" key="9">
    <source>
        <dbReference type="Proteomes" id="UP000186309"/>
    </source>
</evidence>
<dbReference type="InterPro" id="IPR014774">
    <property type="entry name" value="KaiC-like_dom"/>
</dbReference>
<name>A0A1U7CTP9_9BACT</name>
<dbReference type="InterPro" id="IPR030665">
    <property type="entry name" value="KaiC"/>
</dbReference>
<dbReference type="InterPro" id="IPR010624">
    <property type="entry name" value="KaiC_dom"/>
</dbReference>
<dbReference type="PANTHER" id="PTHR42926">
    <property type="match status" value="1"/>
</dbReference>
<dbReference type="STRING" id="1387353.BSF38_03815"/>
<feature type="domain" description="KaiC" evidence="7">
    <location>
        <begin position="253"/>
        <end position="489"/>
    </location>
</feature>
<keyword evidence="5 8" id="KW-0418">Kinase</keyword>
<evidence type="ECO:0000256" key="6">
    <source>
        <dbReference type="ARBA" id="ARBA00022801"/>
    </source>
</evidence>
<evidence type="ECO:0000259" key="7">
    <source>
        <dbReference type="PROSITE" id="PS51146"/>
    </source>
</evidence>
<keyword evidence="2" id="KW-0597">Phosphoprotein</keyword>
<keyword evidence="4" id="KW-0677">Repeat</keyword>
<evidence type="ECO:0000256" key="5">
    <source>
        <dbReference type="ARBA" id="ARBA00022777"/>
    </source>
</evidence>
<dbReference type="InterPro" id="IPR051347">
    <property type="entry name" value="Circadian_clock_KaiC-rel"/>
</dbReference>
<feature type="domain" description="KaiC" evidence="7">
    <location>
        <begin position="12"/>
        <end position="251"/>
    </location>
</feature>